<organism evidence="2 3">
    <name type="scientific">Pholiota conissans</name>
    <dbReference type="NCBI Taxonomy" id="109636"/>
    <lineage>
        <taxon>Eukaryota</taxon>
        <taxon>Fungi</taxon>
        <taxon>Dikarya</taxon>
        <taxon>Basidiomycota</taxon>
        <taxon>Agaricomycotina</taxon>
        <taxon>Agaricomycetes</taxon>
        <taxon>Agaricomycetidae</taxon>
        <taxon>Agaricales</taxon>
        <taxon>Agaricineae</taxon>
        <taxon>Strophariaceae</taxon>
        <taxon>Pholiota</taxon>
    </lineage>
</organism>
<keyword evidence="3" id="KW-1185">Reference proteome</keyword>
<evidence type="ECO:0000256" key="1">
    <source>
        <dbReference type="SAM" id="Phobius"/>
    </source>
</evidence>
<comment type="caution">
    <text evidence="2">The sequence shown here is derived from an EMBL/GenBank/DDBJ whole genome shotgun (WGS) entry which is preliminary data.</text>
</comment>
<protein>
    <submittedName>
        <fullName evidence="2">Uncharacterized protein</fullName>
    </submittedName>
</protein>
<reference evidence="2" key="1">
    <citation type="submission" date="2020-11" db="EMBL/GenBank/DDBJ databases">
        <authorList>
            <consortium name="DOE Joint Genome Institute"/>
            <person name="Ahrendt S."/>
            <person name="Riley R."/>
            <person name="Andreopoulos W."/>
            <person name="Labutti K."/>
            <person name="Pangilinan J."/>
            <person name="Ruiz-Duenas F.J."/>
            <person name="Barrasa J.M."/>
            <person name="Sanchez-Garcia M."/>
            <person name="Camarero S."/>
            <person name="Miyauchi S."/>
            <person name="Serrano A."/>
            <person name="Linde D."/>
            <person name="Babiker R."/>
            <person name="Drula E."/>
            <person name="Ayuso-Fernandez I."/>
            <person name="Pacheco R."/>
            <person name="Padilla G."/>
            <person name="Ferreira P."/>
            <person name="Barriuso J."/>
            <person name="Kellner H."/>
            <person name="Castanera R."/>
            <person name="Alfaro M."/>
            <person name="Ramirez L."/>
            <person name="Pisabarro A.G."/>
            <person name="Kuo A."/>
            <person name="Tritt A."/>
            <person name="Lipzen A."/>
            <person name="He G."/>
            <person name="Yan M."/>
            <person name="Ng V."/>
            <person name="Cullen D."/>
            <person name="Martin F."/>
            <person name="Rosso M.-N."/>
            <person name="Henrissat B."/>
            <person name="Hibbett D."/>
            <person name="Martinez A.T."/>
            <person name="Grigoriev I.V."/>
        </authorList>
    </citation>
    <scope>NUCLEOTIDE SEQUENCE</scope>
    <source>
        <strain evidence="2">CIRM-BRFM 674</strain>
    </source>
</reference>
<dbReference type="AlphaFoldDB" id="A0A9P5YUR5"/>
<evidence type="ECO:0000313" key="3">
    <source>
        <dbReference type="Proteomes" id="UP000807469"/>
    </source>
</evidence>
<gene>
    <name evidence="2" type="ORF">BDN70DRAFT_899192</name>
</gene>
<feature type="transmembrane region" description="Helical" evidence="1">
    <location>
        <begin position="163"/>
        <end position="187"/>
    </location>
</feature>
<name>A0A9P5YUR5_9AGAR</name>
<dbReference type="EMBL" id="MU155393">
    <property type="protein sequence ID" value="KAF9474170.1"/>
    <property type="molecule type" value="Genomic_DNA"/>
</dbReference>
<keyword evidence="1" id="KW-1133">Transmembrane helix</keyword>
<accession>A0A9P5YUR5</accession>
<keyword evidence="1" id="KW-0812">Transmembrane</keyword>
<proteinExistence type="predicted"/>
<sequence>MCDGAYVLWAKMLSVQIHDDDDDPRMLTLSSITRMVFVQFGARALGTPSVYYFARRRALHAQNNLTQTRIDYMAAVRTRKAPWTFCLGAEVLAKDAEGVEFFATFEVAETMVYNGQTVYTGYYVRRGVDRVLVFVSIGRLQSLQGCPERKAWKNDSSGQRSMLLFLGAFILVWYIPPYIHVSIAFVYEMSKGRAGGRSGIKLRINSAYYYNARARALYDQNNLTRTIFLQHGGKTSKESALGLLSRGTSFREGCEGDIVSGDF</sequence>
<evidence type="ECO:0000313" key="2">
    <source>
        <dbReference type="EMBL" id="KAF9474170.1"/>
    </source>
</evidence>
<dbReference type="Proteomes" id="UP000807469">
    <property type="component" value="Unassembled WGS sequence"/>
</dbReference>
<keyword evidence="1" id="KW-0472">Membrane</keyword>